<name>A0ACC1CS34_9NEOP</name>
<accession>A0ACC1CS34</accession>
<evidence type="ECO:0000313" key="2">
    <source>
        <dbReference type="Proteomes" id="UP000824533"/>
    </source>
</evidence>
<proteinExistence type="predicted"/>
<organism evidence="1 2">
    <name type="scientific">Dendrolimus kikuchii</name>
    <dbReference type="NCBI Taxonomy" id="765133"/>
    <lineage>
        <taxon>Eukaryota</taxon>
        <taxon>Metazoa</taxon>
        <taxon>Ecdysozoa</taxon>
        <taxon>Arthropoda</taxon>
        <taxon>Hexapoda</taxon>
        <taxon>Insecta</taxon>
        <taxon>Pterygota</taxon>
        <taxon>Neoptera</taxon>
        <taxon>Endopterygota</taxon>
        <taxon>Lepidoptera</taxon>
        <taxon>Glossata</taxon>
        <taxon>Ditrysia</taxon>
        <taxon>Bombycoidea</taxon>
        <taxon>Lasiocampidae</taxon>
        <taxon>Dendrolimus</taxon>
    </lineage>
</organism>
<gene>
    <name evidence="1" type="ORF">K1T71_009528</name>
</gene>
<dbReference type="EMBL" id="CM034403">
    <property type="protein sequence ID" value="KAJ0174420.1"/>
    <property type="molecule type" value="Genomic_DNA"/>
</dbReference>
<sequence>MSAGGSGAGAVVRQGQLRKLKTMKKKYFVLRAETIDCSARLEYYESEKKFRGGASPRRVLPLKSCYNIMRRLDLKQKHVIALFTREEQFCVVADNEQDLHAWLSAILKEHRSDDASQELLHPIQHVWQVNVQKKGLGASKNIQGLYNLCLTDKTLALVKIKSQNNVISDLGIPERVEYSLKNIRRCGDSECFFYMEVGRQTVTGAGELWMLSDDSNIAQSMHSTIHHAMRNCAKETENERDHIVLPKYTENTMTARRQTYSDGQGKAGLANEKGLCAGACISIRQCVCSGGTYSIDDSAAALAPLAPLNLPAHNAENQPPNNPLTDKPAESNTRVIKHHRTVSLPTGCPLFQEPLKIVHERSWSSPLTGDEVDRALVEKAVMHSSCKAINGNDSGGKKTQWSRRASTGTRWSKLSPAHTKNTSTLRNRCDSMPSRPCLSFEVERPPPRHNDFDGIEVPRDETDALTDWTRTPRIPEEPDCCDISKDLMNTSIRGGSIQHSRTSSFGVDDGGGYLPMTPAHDALSGLISASSGSVCSGTPSTDPRFSEYQLEPATSHIGMEWRPPRAYSVGSRPAPTRAQNADACAGRHRAYSVGARRRPTPQPAPGGRHAPRASADDLMELDFSNNSPANKASISRTPPSTSFTDRPKMNVDEYVDMSRNAGYVEMRPGESRSHPLPLSIPLPRTPPSTPVPVATTPDGYVEMNYGRAATKPIAINAVKANPQIASSPPHTASSPEDARRRRLKDIRTPHGSQTIFPLSLDSPASPPDGETDDLEEDAPHHPLSTVREISEEGGRRSPELPVLKRSPEVSCSPQYVKLVKPGAKVASSKTPEPKEELSCNPTATKTIARIVDPIDCRATLVLAGVGQPARFSIGEEKRSPPPPASPAASPSPSPSPSACAAPLNYAALDLEPRRAAAAAAPRTYTQIDFIRSEKLHAADGT</sequence>
<dbReference type="Proteomes" id="UP000824533">
    <property type="component" value="Linkage Group LG17"/>
</dbReference>
<evidence type="ECO:0000313" key="1">
    <source>
        <dbReference type="EMBL" id="KAJ0174420.1"/>
    </source>
</evidence>
<comment type="caution">
    <text evidence="1">The sequence shown here is derived from an EMBL/GenBank/DDBJ whole genome shotgun (WGS) entry which is preliminary data.</text>
</comment>
<keyword evidence="2" id="KW-1185">Reference proteome</keyword>
<reference evidence="1 2" key="1">
    <citation type="journal article" date="2021" name="Front. Genet.">
        <title>Chromosome-Level Genome Assembly Reveals Significant Gene Expansion in the Toll and IMD Signaling Pathways of Dendrolimus kikuchii.</title>
        <authorList>
            <person name="Zhou J."/>
            <person name="Wu P."/>
            <person name="Xiong Z."/>
            <person name="Liu N."/>
            <person name="Zhao N."/>
            <person name="Ji M."/>
            <person name="Qiu Y."/>
            <person name="Yang B."/>
        </authorList>
    </citation>
    <scope>NUCLEOTIDE SEQUENCE [LARGE SCALE GENOMIC DNA]</scope>
    <source>
        <strain evidence="1">Ann1</strain>
    </source>
</reference>
<protein>
    <submittedName>
        <fullName evidence="1">Uncharacterized protein</fullName>
    </submittedName>
</protein>